<dbReference type="SUPFAM" id="SSF57424">
    <property type="entry name" value="LDL receptor-like module"/>
    <property type="match status" value="1"/>
</dbReference>
<dbReference type="InterPro" id="IPR036055">
    <property type="entry name" value="LDL_receptor-like_sf"/>
</dbReference>
<evidence type="ECO:0000313" key="4">
    <source>
        <dbReference type="EMBL" id="CAG9832763.1"/>
    </source>
</evidence>
<dbReference type="Proteomes" id="UP001153709">
    <property type="component" value="Chromosome 4"/>
</dbReference>
<dbReference type="GO" id="GO:0006491">
    <property type="term" value="P:N-glycan processing"/>
    <property type="evidence" value="ECO:0007669"/>
    <property type="project" value="TreeGrafter"/>
</dbReference>
<reference evidence="4" key="1">
    <citation type="submission" date="2022-01" db="EMBL/GenBank/DDBJ databases">
        <authorList>
            <person name="King R."/>
        </authorList>
    </citation>
    <scope>NUCLEOTIDE SEQUENCE</scope>
</reference>
<dbReference type="GO" id="GO:0017177">
    <property type="term" value="C:glucosidase II complex"/>
    <property type="evidence" value="ECO:0007669"/>
    <property type="project" value="TreeGrafter"/>
</dbReference>
<feature type="domain" description="Glucosidase II beta subunit N-terminal" evidence="3">
    <location>
        <begin position="49"/>
        <end position="141"/>
    </location>
</feature>
<keyword evidence="5" id="KW-1185">Reference proteome</keyword>
<keyword evidence="2" id="KW-1133">Transmembrane helix</keyword>
<dbReference type="PANTHER" id="PTHR12630:SF1">
    <property type="entry name" value="GLUCOSIDASE 2 SUBUNIT BETA"/>
    <property type="match status" value="1"/>
</dbReference>
<organism evidence="4 5">
    <name type="scientific">Diabrotica balteata</name>
    <name type="common">Banded cucumber beetle</name>
    <dbReference type="NCBI Taxonomy" id="107213"/>
    <lineage>
        <taxon>Eukaryota</taxon>
        <taxon>Metazoa</taxon>
        <taxon>Ecdysozoa</taxon>
        <taxon>Arthropoda</taxon>
        <taxon>Hexapoda</taxon>
        <taxon>Insecta</taxon>
        <taxon>Pterygota</taxon>
        <taxon>Neoptera</taxon>
        <taxon>Endopterygota</taxon>
        <taxon>Coleoptera</taxon>
        <taxon>Polyphaga</taxon>
        <taxon>Cucujiformia</taxon>
        <taxon>Chrysomeloidea</taxon>
        <taxon>Chrysomelidae</taxon>
        <taxon>Galerucinae</taxon>
        <taxon>Diabroticina</taxon>
        <taxon>Diabroticites</taxon>
        <taxon>Diabrotica</taxon>
    </lineage>
</organism>
<sequence>MIYKAYVSFTRRKISFFVLPLLIVSFIFIIYQVSIFVQLSNDSKNPKIILVRGVHPKDSRFYEPNRENKFVCIRSLEEIDFKKVNDDYCDCQDGSDEPGTNACQTGVFYCENQNHLPKSIDSSKINDGICDCCDGSDEWKNIDVLQNFNYAQQKKMHKYHPRCPNVC</sequence>
<dbReference type="Pfam" id="PF12999">
    <property type="entry name" value="PRKCSH-like"/>
    <property type="match status" value="1"/>
</dbReference>
<dbReference type="EMBL" id="OU898279">
    <property type="protein sequence ID" value="CAG9832763.1"/>
    <property type="molecule type" value="Genomic_DNA"/>
</dbReference>
<accession>A0A9N9SZU6</accession>
<dbReference type="PANTHER" id="PTHR12630">
    <property type="entry name" value="N-LINKED OLIGOSACCHARIDE PROCESSING"/>
    <property type="match status" value="1"/>
</dbReference>
<dbReference type="InterPro" id="IPR039794">
    <property type="entry name" value="Gtb1-like"/>
</dbReference>
<dbReference type="OrthoDB" id="28322at2759"/>
<evidence type="ECO:0000256" key="2">
    <source>
        <dbReference type="SAM" id="Phobius"/>
    </source>
</evidence>
<keyword evidence="2" id="KW-0472">Membrane</keyword>
<name>A0A9N9SZU6_DIABA</name>
<evidence type="ECO:0000313" key="5">
    <source>
        <dbReference type="Proteomes" id="UP001153709"/>
    </source>
</evidence>
<keyword evidence="1" id="KW-1015">Disulfide bond</keyword>
<keyword evidence="2" id="KW-0812">Transmembrane</keyword>
<evidence type="ECO:0000256" key="1">
    <source>
        <dbReference type="ARBA" id="ARBA00023157"/>
    </source>
</evidence>
<evidence type="ECO:0000259" key="3">
    <source>
        <dbReference type="Pfam" id="PF12999"/>
    </source>
</evidence>
<feature type="transmembrane region" description="Helical" evidence="2">
    <location>
        <begin position="14"/>
        <end position="37"/>
    </location>
</feature>
<gene>
    <name evidence="4" type="ORF">DIABBA_LOCUS6212</name>
</gene>
<protein>
    <recommendedName>
        <fullName evidence="3">Glucosidase II beta subunit N-terminal domain-containing protein</fullName>
    </recommendedName>
</protein>
<dbReference type="InterPro" id="IPR028146">
    <property type="entry name" value="PRKCSH_N"/>
</dbReference>
<proteinExistence type="predicted"/>
<dbReference type="AlphaFoldDB" id="A0A9N9SZU6"/>